<feature type="chain" id="PRO_5008141478" evidence="1">
    <location>
        <begin position="17"/>
        <end position="137"/>
    </location>
</feature>
<evidence type="ECO:0000313" key="2">
    <source>
        <dbReference type="EnsemblMetazoa" id="AMIN009972-PA"/>
    </source>
</evidence>
<dbReference type="VEuPathDB" id="VectorBase:AMIN009972"/>
<dbReference type="AlphaFoldDB" id="A0A182WHW8"/>
<keyword evidence="1" id="KW-0732">Signal</keyword>
<dbReference type="EnsemblMetazoa" id="AMIN009972-RA">
    <property type="protein sequence ID" value="AMIN009972-PA"/>
    <property type="gene ID" value="AMIN009972"/>
</dbReference>
<accession>A0A182WHW8</accession>
<evidence type="ECO:0000256" key="1">
    <source>
        <dbReference type="SAM" id="SignalP"/>
    </source>
</evidence>
<reference evidence="2" key="2">
    <citation type="submission" date="2020-05" db="UniProtKB">
        <authorList>
            <consortium name="EnsemblMetazoa"/>
        </authorList>
    </citation>
    <scope>IDENTIFICATION</scope>
    <source>
        <strain evidence="2">MINIMUS1</strain>
    </source>
</reference>
<reference evidence="3" key="1">
    <citation type="submission" date="2013-03" db="EMBL/GenBank/DDBJ databases">
        <title>The Genome Sequence of Anopheles minimus MINIMUS1.</title>
        <authorList>
            <consortium name="The Broad Institute Genomics Platform"/>
            <person name="Neafsey D.E."/>
            <person name="Walton C."/>
            <person name="Walker B."/>
            <person name="Young S.K."/>
            <person name="Zeng Q."/>
            <person name="Gargeya S."/>
            <person name="Fitzgerald M."/>
            <person name="Haas B."/>
            <person name="Abouelleil A."/>
            <person name="Allen A.W."/>
            <person name="Alvarado L."/>
            <person name="Arachchi H.M."/>
            <person name="Berlin A.M."/>
            <person name="Chapman S.B."/>
            <person name="Gainer-Dewar J."/>
            <person name="Goldberg J."/>
            <person name="Griggs A."/>
            <person name="Gujja S."/>
            <person name="Hansen M."/>
            <person name="Howarth C."/>
            <person name="Imamovic A."/>
            <person name="Ireland A."/>
            <person name="Larimer J."/>
            <person name="McCowan C."/>
            <person name="Murphy C."/>
            <person name="Pearson M."/>
            <person name="Poon T.W."/>
            <person name="Priest M."/>
            <person name="Roberts A."/>
            <person name="Saif S."/>
            <person name="Shea T."/>
            <person name="Sisk P."/>
            <person name="Sykes S."/>
            <person name="Wortman J."/>
            <person name="Nusbaum C."/>
            <person name="Birren B."/>
        </authorList>
    </citation>
    <scope>NUCLEOTIDE SEQUENCE [LARGE SCALE GENOMIC DNA]</scope>
    <source>
        <strain evidence="3">MINIMUS1</strain>
    </source>
</reference>
<keyword evidence="3" id="KW-1185">Reference proteome</keyword>
<organism evidence="2 3">
    <name type="scientific">Anopheles minimus</name>
    <dbReference type="NCBI Taxonomy" id="112268"/>
    <lineage>
        <taxon>Eukaryota</taxon>
        <taxon>Metazoa</taxon>
        <taxon>Ecdysozoa</taxon>
        <taxon>Arthropoda</taxon>
        <taxon>Hexapoda</taxon>
        <taxon>Insecta</taxon>
        <taxon>Pterygota</taxon>
        <taxon>Neoptera</taxon>
        <taxon>Endopterygota</taxon>
        <taxon>Diptera</taxon>
        <taxon>Nematocera</taxon>
        <taxon>Culicoidea</taxon>
        <taxon>Culicidae</taxon>
        <taxon>Anophelinae</taxon>
        <taxon>Anopheles</taxon>
    </lineage>
</organism>
<dbReference type="Proteomes" id="UP000075920">
    <property type="component" value="Unassembled WGS sequence"/>
</dbReference>
<protein>
    <submittedName>
        <fullName evidence="2">Uncharacterized protein</fullName>
    </submittedName>
</protein>
<evidence type="ECO:0000313" key="3">
    <source>
        <dbReference type="Proteomes" id="UP000075920"/>
    </source>
</evidence>
<sequence length="137" mass="15297">MFKLLCLFAVVVVVAAMPRAPQWPAPGPAPMGRIVKREPRIEKREAIVPAEPMEAMDAVEGQDDMDKAETFGFGYHKVIHVYPSYYNDYYPGYYGYGYPGYYQKYYHAPVSVCCRSGCSSDASCTPMASSNGKNREA</sequence>
<proteinExistence type="predicted"/>
<name>A0A182WHW8_9DIPT</name>
<feature type="signal peptide" evidence="1">
    <location>
        <begin position="1"/>
        <end position="16"/>
    </location>
</feature>